<evidence type="ECO:0008006" key="3">
    <source>
        <dbReference type="Google" id="ProtNLM"/>
    </source>
</evidence>
<accession>A0A842HGN6</accession>
<proteinExistence type="predicted"/>
<evidence type="ECO:0000313" key="1">
    <source>
        <dbReference type="EMBL" id="MBC2595865.1"/>
    </source>
</evidence>
<evidence type="ECO:0000313" key="2">
    <source>
        <dbReference type="Proteomes" id="UP000546464"/>
    </source>
</evidence>
<dbReference type="RefSeq" id="WP_185676800.1">
    <property type="nucleotide sequence ID" value="NZ_JACHVB010000054.1"/>
</dbReference>
<keyword evidence="2" id="KW-1185">Reference proteome</keyword>
<reference evidence="1 2" key="1">
    <citation type="submission" date="2020-07" db="EMBL/GenBank/DDBJ databases">
        <authorList>
            <person name="Feng X."/>
        </authorList>
    </citation>
    <scope>NUCLEOTIDE SEQUENCE [LARGE SCALE GENOMIC DNA]</scope>
    <source>
        <strain evidence="1 2">JCM31066</strain>
    </source>
</reference>
<organism evidence="1 2">
    <name type="scientific">Ruficoccus amylovorans</name>
    <dbReference type="NCBI Taxonomy" id="1804625"/>
    <lineage>
        <taxon>Bacteria</taxon>
        <taxon>Pseudomonadati</taxon>
        <taxon>Verrucomicrobiota</taxon>
        <taxon>Opitutia</taxon>
        <taxon>Puniceicoccales</taxon>
        <taxon>Cerasicoccaceae</taxon>
        <taxon>Ruficoccus</taxon>
    </lineage>
</organism>
<dbReference type="EMBL" id="JACHVB010000054">
    <property type="protein sequence ID" value="MBC2595865.1"/>
    <property type="molecule type" value="Genomic_DNA"/>
</dbReference>
<protein>
    <recommendedName>
        <fullName evidence="3">DDE Tnp4 domain-containing protein</fullName>
    </recommendedName>
</protein>
<gene>
    <name evidence="1" type="ORF">H5P28_16495</name>
</gene>
<name>A0A842HGN6_9BACT</name>
<sequence>MLLKRFGMLANICEKGTSACPLKREERRANKQKSRIRSRVEHAFGRIAQFGDRRRPLPPYRPTSISL</sequence>
<dbReference type="Proteomes" id="UP000546464">
    <property type="component" value="Unassembled WGS sequence"/>
</dbReference>
<comment type="caution">
    <text evidence="1">The sequence shown here is derived from an EMBL/GenBank/DDBJ whole genome shotgun (WGS) entry which is preliminary data.</text>
</comment>
<dbReference type="AlphaFoldDB" id="A0A842HGN6"/>